<dbReference type="RefSeq" id="WP_218871192.1">
    <property type="nucleotide sequence ID" value="NZ_JACCBU010000001.1"/>
</dbReference>
<dbReference type="Gene3D" id="1.10.10.10">
    <property type="entry name" value="Winged helix-like DNA-binding domain superfamily/Winged helix DNA-binding domain"/>
    <property type="match status" value="1"/>
</dbReference>
<dbReference type="EMBL" id="JACCBU010000001">
    <property type="protein sequence ID" value="NYE70816.1"/>
    <property type="molecule type" value="Genomic_DNA"/>
</dbReference>
<evidence type="ECO:0000313" key="2">
    <source>
        <dbReference type="EMBL" id="NYE70816.1"/>
    </source>
</evidence>
<name>A0A7Y9LCE3_9ACTN</name>
<sequence length="196" mass="22628">MARQLTPLAVMLLALLAEREMHPYEMFQTLVERGEDRLVKVRPGSLYHTVERLAEAELIRATGIDRAGNRPERTRYALTEAGLRRLQARVTEMLRTPVNEYPQFLIALDEAHNLPREQVIDLLSEYAAALAAELAEVTESLDRAGVDAVPEVYWLSWKYLLHTKQAELDWVGSLIERIKSKDVEWPNYPIHDLRRQ</sequence>
<protein>
    <submittedName>
        <fullName evidence="2">DNA-binding PadR family transcriptional regulator</fullName>
    </submittedName>
</protein>
<dbReference type="AlphaFoldDB" id="A0A7Y9LCE3"/>
<organism evidence="2 3">
    <name type="scientific">Microlunatus parietis</name>
    <dbReference type="NCBI Taxonomy" id="682979"/>
    <lineage>
        <taxon>Bacteria</taxon>
        <taxon>Bacillati</taxon>
        <taxon>Actinomycetota</taxon>
        <taxon>Actinomycetes</taxon>
        <taxon>Propionibacteriales</taxon>
        <taxon>Propionibacteriaceae</taxon>
        <taxon>Microlunatus</taxon>
    </lineage>
</organism>
<dbReference type="Proteomes" id="UP000569914">
    <property type="component" value="Unassembled WGS sequence"/>
</dbReference>
<dbReference type="PANTHER" id="PTHR43252">
    <property type="entry name" value="TRANSCRIPTIONAL REGULATOR YQJI"/>
    <property type="match status" value="1"/>
</dbReference>
<dbReference type="Pfam" id="PF03551">
    <property type="entry name" value="PadR"/>
    <property type="match status" value="1"/>
</dbReference>
<dbReference type="InterPro" id="IPR036390">
    <property type="entry name" value="WH_DNA-bd_sf"/>
</dbReference>
<reference evidence="2 3" key="1">
    <citation type="submission" date="2020-07" db="EMBL/GenBank/DDBJ databases">
        <title>Sequencing the genomes of 1000 actinobacteria strains.</title>
        <authorList>
            <person name="Klenk H.-P."/>
        </authorList>
    </citation>
    <scope>NUCLEOTIDE SEQUENCE [LARGE SCALE GENOMIC DNA]</scope>
    <source>
        <strain evidence="2 3">DSM 22083</strain>
    </source>
</reference>
<accession>A0A7Y9LCE3</accession>
<gene>
    <name evidence="2" type="ORF">BKA15_002145</name>
</gene>
<dbReference type="InterPro" id="IPR036388">
    <property type="entry name" value="WH-like_DNA-bd_sf"/>
</dbReference>
<proteinExistence type="predicted"/>
<dbReference type="GO" id="GO:0003677">
    <property type="term" value="F:DNA binding"/>
    <property type="evidence" value="ECO:0007669"/>
    <property type="project" value="UniProtKB-KW"/>
</dbReference>
<dbReference type="SUPFAM" id="SSF46785">
    <property type="entry name" value="Winged helix' DNA-binding domain"/>
    <property type="match status" value="1"/>
</dbReference>
<evidence type="ECO:0000313" key="3">
    <source>
        <dbReference type="Proteomes" id="UP000569914"/>
    </source>
</evidence>
<dbReference type="PANTHER" id="PTHR43252:SF2">
    <property type="entry name" value="TRANSCRIPTION REGULATOR, PADR-LIKE FAMILY"/>
    <property type="match status" value="1"/>
</dbReference>
<keyword evidence="2" id="KW-0238">DNA-binding</keyword>
<dbReference type="InterPro" id="IPR005149">
    <property type="entry name" value="Tscrpt_reg_PadR_N"/>
</dbReference>
<comment type="caution">
    <text evidence="2">The sequence shown here is derived from an EMBL/GenBank/DDBJ whole genome shotgun (WGS) entry which is preliminary data.</text>
</comment>
<feature type="domain" description="Transcription regulator PadR N-terminal" evidence="1">
    <location>
        <begin position="12"/>
        <end position="87"/>
    </location>
</feature>
<keyword evidence="3" id="KW-1185">Reference proteome</keyword>
<evidence type="ECO:0000259" key="1">
    <source>
        <dbReference type="Pfam" id="PF03551"/>
    </source>
</evidence>